<proteinExistence type="predicted"/>
<name>A0AA38PHY4_9AGAR</name>
<accession>A0AA38PHY4</accession>
<dbReference type="AlphaFoldDB" id="A0AA38PHY4"/>
<evidence type="ECO:0000256" key="2">
    <source>
        <dbReference type="SAM" id="SignalP"/>
    </source>
</evidence>
<comment type="caution">
    <text evidence="3">The sequence shown here is derived from an EMBL/GenBank/DDBJ whole genome shotgun (WGS) entry which is preliminary data.</text>
</comment>
<evidence type="ECO:0000256" key="1">
    <source>
        <dbReference type="SAM" id="MobiDB-lite"/>
    </source>
</evidence>
<feature type="chain" id="PRO_5041258443" evidence="2">
    <location>
        <begin position="27"/>
        <end position="97"/>
    </location>
</feature>
<feature type="region of interest" description="Disordered" evidence="1">
    <location>
        <begin position="26"/>
        <end position="45"/>
    </location>
</feature>
<sequence length="97" mass="11063">MQPTSIVRLLLATCLLLLISTQTTQALPSPSLDTDADEPRPRSTLQFRGRVYENARRDREFSSRDILFNKANDMRRAQRFRAAQKKKRTVGVDADAV</sequence>
<dbReference type="Proteomes" id="UP001163846">
    <property type="component" value="Unassembled WGS sequence"/>
</dbReference>
<dbReference type="EMBL" id="MU805988">
    <property type="protein sequence ID" value="KAJ3842998.1"/>
    <property type="molecule type" value="Genomic_DNA"/>
</dbReference>
<keyword evidence="2" id="KW-0732">Signal</keyword>
<gene>
    <name evidence="3" type="ORF">F5878DRAFT_337676</name>
</gene>
<reference evidence="3" key="1">
    <citation type="submission" date="2022-08" db="EMBL/GenBank/DDBJ databases">
        <authorList>
            <consortium name="DOE Joint Genome Institute"/>
            <person name="Min B."/>
            <person name="Riley R."/>
            <person name="Sierra-Patev S."/>
            <person name="Naranjo-Ortiz M."/>
            <person name="Looney B."/>
            <person name="Konkel Z."/>
            <person name="Slot J.C."/>
            <person name="Sakamoto Y."/>
            <person name="Steenwyk J.L."/>
            <person name="Rokas A."/>
            <person name="Carro J."/>
            <person name="Camarero S."/>
            <person name="Ferreira P."/>
            <person name="Molpeceres G."/>
            <person name="Ruiz-Duenas F.J."/>
            <person name="Serrano A."/>
            <person name="Henrissat B."/>
            <person name="Drula E."/>
            <person name="Hughes K.W."/>
            <person name="Mata J.L."/>
            <person name="Ishikawa N.K."/>
            <person name="Vargas-Isla R."/>
            <person name="Ushijima S."/>
            <person name="Smith C.A."/>
            <person name="Ahrendt S."/>
            <person name="Andreopoulos W."/>
            <person name="He G."/>
            <person name="Labutti K."/>
            <person name="Lipzen A."/>
            <person name="Ng V."/>
            <person name="Sandor L."/>
            <person name="Barry K."/>
            <person name="Martinez A.T."/>
            <person name="Xiao Y."/>
            <person name="Gibbons J.G."/>
            <person name="Terashima K."/>
            <person name="Hibbett D.S."/>
            <person name="Grigoriev I.V."/>
        </authorList>
    </citation>
    <scope>NUCLEOTIDE SEQUENCE</scope>
    <source>
        <strain evidence="3">TFB9207</strain>
    </source>
</reference>
<feature type="signal peptide" evidence="2">
    <location>
        <begin position="1"/>
        <end position="26"/>
    </location>
</feature>
<evidence type="ECO:0000313" key="4">
    <source>
        <dbReference type="Proteomes" id="UP001163846"/>
    </source>
</evidence>
<organism evidence="3 4">
    <name type="scientific">Lentinula raphanica</name>
    <dbReference type="NCBI Taxonomy" id="153919"/>
    <lineage>
        <taxon>Eukaryota</taxon>
        <taxon>Fungi</taxon>
        <taxon>Dikarya</taxon>
        <taxon>Basidiomycota</taxon>
        <taxon>Agaricomycotina</taxon>
        <taxon>Agaricomycetes</taxon>
        <taxon>Agaricomycetidae</taxon>
        <taxon>Agaricales</taxon>
        <taxon>Marasmiineae</taxon>
        <taxon>Omphalotaceae</taxon>
        <taxon>Lentinula</taxon>
    </lineage>
</organism>
<protein>
    <submittedName>
        <fullName evidence="3">Uncharacterized protein</fullName>
    </submittedName>
</protein>
<evidence type="ECO:0000313" key="3">
    <source>
        <dbReference type="EMBL" id="KAJ3842998.1"/>
    </source>
</evidence>
<keyword evidence="4" id="KW-1185">Reference proteome</keyword>